<keyword evidence="3" id="KW-0645">Protease</keyword>
<proteinExistence type="inferred from homology"/>
<feature type="domain" description="Peptidase S54 rhomboid" evidence="9">
    <location>
        <begin position="70"/>
        <end position="198"/>
    </location>
</feature>
<comment type="caution">
    <text evidence="10">The sequence shown here is derived from an EMBL/GenBank/DDBJ whole genome shotgun (WGS) entry which is preliminary data.</text>
</comment>
<dbReference type="Pfam" id="PF01694">
    <property type="entry name" value="Rhomboid"/>
    <property type="match status" value="1"/>
</dbReference>
<name>A0ABX5PZX8_9FLAO</name>
<feature type="transmembrane region" description="Helical" evidence="8">
    <location>
        <begin position="179"/>
        <end position="197"/>
    </location>
</feature>
<feature type="transmembrane region" description="Helical" evidence="8">
    <location>
        <begin position="82"/>
        <end position="100"/>
    </location>
</feature>
<sequence length="239" mass="27407">MAVNLNGLFIDIVVKMKDSEYFKFDAITIVPAIAFVFTMWLVYWLEIKFHFRFTDNGIRPDKLSGLQGVLFGPFIHSGLKHLWSNTLPCIILITALVYFYRNISTRVLLIGILVTGVLTWFIGRPSYHIGASGVVYMLAAFLFFKGVFTGHYKMLALTFLVAFFYGSLVWYVLPIEEGISWEGHLSGAIAGVLLALLTPNKLPEKRKFQWELDHYSEEDDPFMRHFDADGNFIELDEEE</sequence>
<feature type="transmembrane region" description="Helical" evidence="8">
    <location>
        <begin position="107"/>
        <end position="123"/>
    </location>
</feature>
<dbReference type="RefSeq" id="WP_015361178.1">
    <property type="nucleotide sequence ID" value="NZ_QKZR01000001.1"/>
</dbReference>
<organism evidence="10 11">
    <name type="scientific">Nonlabens dokdonensis</name>
    <dbReference type="NCBI Taxonomy" id="328515"/>
    <lineage>
        <taxon>Bacteria</taxon>
        <taxon>Pseudomonadati</taxon>
        <taxon>Bacteroidota</taxon>
        <taxon>Flavobacteriia</taxon>
        <taxon>Flavobacteriales</taxon>
        <taxon>Flavobacteriaceae</taxon>
        <taxon>Nonlabens</taxon>
    </lineage>
</organism>
<feature type="transmembrane region" description="Helical" evidence="8">
    <location>
        <begin position="155"/>
        <end position="173"/>
    </location>
</feature>
<evidence type="ECO:0000256" key="2">
    <source>
        <dbReference type="ARBA" id="ARBA00009045"/>
    </source>
</evidence>
<keyword evidence="5" id="KW-0378">Hydrolase</keyword>
<comment type="subcellular location">
    <subcellularLocation>
        <location evidence="1">Membrane</location>
        <topology evidence="1">Multi-pass membrane protein</topology>
    </subcellularLocation>
</comment>
<keyword evidence="11" id="KW-1185">Reference proteome</keyword>
<evidence type="ECO:0000256" key="3">
    <source>
        <dbReference type="ARBA" id="ARBA00022670"/>
    </source>
</evidence>
<evidence type="ECO:0000313" key="11">
    <source>
        <dbReference type="Proteomes" id="UP000248584"/>
    </source>
</evidence>
<evidence type="ECO:0000256" key="4">
    <source>
        <dbReference type="ARBA" id="ARBA00022692"/>
    </source>
</evidence>
<reference evidence="10 11" key="1">
    <citation type="submission" date="2018-06" db="EMBL/GenBank/DDBJ databases">
        <title>Genomic Encyclopedia of Archaeal and Bacterial Type Strains, Phase II (KMG-II): from individual species to whole genera.</title>
        <authorList>
            <person name="Goeker M."/>
        </authorList>
    </citation>
    <scope>NUCLEOTIDE SEQUENCE [LARGE SCALE GENOMIC DNA]</scope>
    <source>
        <strain evidence="10 11">DSM 17205</strain>
    </source>
</reference>
<evidence type="ECO:0000256" key="7">
    <source>
        <dbReference type="ARBA" id="ARBA00023136"/>
    </source>
</evidence>
<dbReference type="PANTHER" id="PTHR43066">
    <property type="entry name" value="RHOMBOID-RELATED PROTEIN"/>
    <property type="match status" value="1"/>
</dbReference>
<protein>
    <submittedName>
        <fullName evidence="10">Rhomboid family protein</fullName>
    </submittedName>
</protein>
<keyword evidence="6 8" id="KW-1133">Transmembrane helix</keyword>
<evidence type="ECO:0000313" key="10">
    <source>
        <dbReference type="EMBL" id="PZX43368.1"/>
    </source>
</evidence>
<feature type="transmembrane region" description="Helical" evidence="8">
    <location>
        <begin position="129"/>
        <end position="148"/>
    </location>
</feature>
<dbReference type="Gene3D" id="1.20.1540.10">
    <property type="entry name" value="Rhomboid-like"/>
    <property type="match status" value="1"/>
</dbReference>
<comment type="similarity">
    <text evidence="2">Belongs to the peptidase S54 family.</text>
</comment>
<evidence type="ECO:0000256" key="8">
    <source>
        <dbReference type="SAM" id="Phobius"/>
    </source>
</evidence>
<dbReference type="InterPro" id="IPR035952">
    <property type="entry name" value="Rhomboid-like_sf"/>
</dbReference>
<gene>
    <name evidence="10" type="ORF">LX97_00368</name>
</gene>
<evidence type="ECO:0000259" key="9">
    <source>
        <dbReference type="Pfam" id="PF01694"/>
    </source>
</evidence>
<dbReference type="SUPFAM" id="SSF144091">
    <property type="entry name" value="Rhomboid-like"/>
    <property type="match status" value="1"/>
</dbReference>
<evidence type="ECO:0000256" key="1">
    <source>
        <dbReference type="ARBA" id="ARBA00004141"/>
    </source>
</evidence>
<dbReference type="InterPro" id="IPR022764">
    <property type="entry name" value="Peptidase_S54_rhomboid_dom"/>
</dbReference>
<keyword evidence="4 8" id="KW-0812">Transmembrane</keyword>
<dbReference type="PANTHER" id="PTHR43066:SF1">
    <property type="entry name" value="RHOMBOID PROTEIN 2"/>
    <property type="match status" value="1"/>
</dbReference>
<dbReference type="Proteomes" id="UP000248584">
    <property type="component" value="Unassembled WGS sequence"/>
</dbReference>
<accession>A0ABX5PZX8</accession>
<evidence type="ECO:0000256" key="5">
    <source>
        <dbReference type="ARBA" id="ARBA00022801"/>
    </source>
</evidence>
<keyword evidence="7 8" id="KW-0472">Membrane</keyword>
<evidence type="ECO:0000256" key="6">
    <source>
        <dbReference type="ARBA" id="ARBA00022989"/>
    </source>
</evidence>
<feature type="transmembrane region" description="Helical" evidence="8">
    <location>
        <begin position="24"/>
        <end position="45"/>
    </location>
</feature>
<dbReference type="EMBL" id="QKZR01000001">
    <property type="protein sequence ID" value="PZX43368.1"/>
    <property type="molecule type" value="Genomic_DNA"/>
</dbReference>